<feature type="domain" description="H-type lectin" evidence="3">
    <location>
        <begin position="275"/>
        <end position="345"/>
    </location>
</feature>
<dbReference type="AlphaFoldDB" id="A0AAV2ICQ8"/>
<feature type="chain" id="PRO_5043808142" description="H-type lectin domain-containing protein" evidence="2">
    <location>
        <begin position="22"/>
        <end position="347"/>
    </location>
</feature>
<evidence type="ECO:0000313" key="5">
    <source>
        <dbReference type="Proteomes" id="UP001497497"/>
    </source>
</evidence>
<evidence type="ECO:0000256" key="1">
    <source>
        <dbReference type="SAM" id="Coils"/>
    </source>
</evidence>
<feature type="signal peptide" evidence="2">
    <location>
        <begin position="1"/>
        <end position="21"/>
    </location>
</feature>
<dbReference type="SUPFAM" id="SSF141086">
    <property type="entry name" value="Agglutinin HPA-like"/>
    <property type="match status" value="1"/>
</dbReference>
<gene>
    <name evidence="4" type="ORF">GSLYS_00017512001</name>
</gene>
<dbReference type="Pfam" id="PF09458">
    <property type="entry name" value="H_lectin"/>
    <property type="match status" value="1"/>
</dbReference>
<dbReference type="GO" id="GO:0030246">
    <property type="term" value="F:carbohydrate binding"/>
    <property type="evidence" value="ECO:0007669"/>
    <property type="project" value="InterPro"/>
</dbReference>
<dbReference type="EMBL" id="CAXITT010000588">
    <property type="protein sequence ID" value="CAL1543999.1"/>
    <property type="molecule type" value="Genomic_DNA"/>
</dbReference>
<proteinExistence type="predicted"/>
<dbReference type="InterPro" id="IPR037221">
    <property type="entry name" value="H-type_lectin_dom_sf"/>
</dbReference>
<reference evidence="4 5" key="1">
    <citation type="submission" date="2024-04" db="EMBL/GenBank/DDBJ databases">
        <authorList>
            <consortium name="Genoscope - CEA"/>
            <person name="William W."/>
        </authorList>
    </citation>
    <scope>NUCLEOTIDE SEQUENCE [LARGE SCALE GENOMIC DNA]</scope>
</reference>
<accession>A0AAV2ICQ8</accession>
<keyword evidence="5" id="KW-1185">Reference proteome</keyword>
<evidence type="ECO:0000256" key="2">
    <source>
        <dbReference type="SAM" id="SignalP"/>
    </source>
</evidence>
<dbReference type="Gene3D" id="2.60.40.2080">
    <property type="match status" value="1"/>
</dbReference>
<evidence type="ECO:0000313" key="4">
    <source>
        <dbReference type="EMBL" id="CAL1543999.1"/>
    </source>
</evidence>
<comment type="caution">
    <text evidence="4">The sequence shown here is derived from an EMBL/GenBank/DDBJ whole genome shotgun (WGS) entry which is preliminary data.</text>
</comment>
<keyword evidence="2" id="KW-0732">Signal</keyword>
<evidence type="ECO:0000259" key="3">
    <source>
        <dbReference type="Pfam" id="PF09458"/>
    </source>
</evidence>
<feature type="coiled-coil region" evidence="1">
    <location>
        <begin position="220"/>
        <end position="254"/>
    </location>
</feature>
<keyword evidence="1" id="KW-0175">Coiled coil</keyword>
<dbReference type="InterPro" id="IPR019019">
    <property type="entry name" value="H-type_lectin_domain"/>
</dbReference>
<protein>
    <recommendedName>
        <fullName evidence="3">H-type lectin domain-containing protein</fullName>
    </recommendedName>
</protein>
<sequence>MSASWVICVLALFSLMETGDSADTVLTIDARPSLIHPVLTKKLQLRCSVKNEGWLAKNVGKFPFNSNTSTQPPKYGSGNHGVNFDVSALAPKIAHTSTASKGSFVRLLSVVITKFNDETEMRETVASVTGCDVPITEDKFLSTVEVEGSSEGSDKDGEMGYLLLTWDRPVDRHAGNFTCEAYGLRSDKHPESLKASLEIVAVEPKISDLVDYISINEKAITALKEKIITLDEENDALRQDLNATSANTTNLENRLGGVKGQNIQKGTLSCMSSNEIQFPKPFKVPPIVIISLAYTSVSGTVSGNVNYGASFSASFSVSLNSVKNTSFTYSCSNSYFSPSFNWLAIDN</sequence>
<organism evidence="4 5">
    <name type="scientific">Lymnaea stagnalis</name>
    <name type="common">Great pond snail</name>
    <name type="synonym">Helix stagnalis</name>
    <dbReference type="NCBI Taxonomy" id="6523"/>
    <lineage>
        <taxon>Eukaryota</taxon>
        <taxon>Metazoa</taxon>
        <taxon>Spiralia</taxon>
        <taxon>Lophotrochozoa</taxon>
        <taxon>Mollusca</taxon>
        <taxon>Gastropoda</taxon>
        <taxon>Heterobranchia</taxon>
        <taxon>Euthyneura</taxon>
        <taxon>Panpulmonata</taxon>
        <taxon>Hygrophila</taxon>
        <taxon>Lymnaeoidea</taxon>
        <taxon>Lymnaeidae</taxon>
        <taxon>Lymnaea</taxon>
    </lineage>
</organism>
<dbReference type="GO" id="GO:0007155">
    <property type="term" value="P:cell adhesion"/>
    <property type="evidence" value="ECO:0007669"/>
    <property type="project" value="InterPro"/>
</dbReference>
<dbReference type="Proteomes" id="UP001497497">
    <property type="component" value="Unassembled WGS sequence"/>
</dbReference>
<name>A0AAV2ICQ8_LYMST</name>